<dbReference type="AlphaFoldDB" id="A0AAV3PYZ2"/>
<evidence type="ECO:0000313" key="1">
    <source>
        <dbReference type="EMBL" id="GAA0156503.1"/>
    </source>
</evidence>
<gene>
    <name evidence="1" type="ORF">LIER_38282</name>
</gene>
<reference evidence="1 2" key="1">
    <citation type="submission" date="2024-01" db="EMBL/GenBank/DDBJ databases">
        <title>The complete chloroplast genome sequence of Lithospermum erythrorhizon: insights into the phylogenetic relationship among Boraginaceae species and the maternal lineages of purple gromwells.</title>
        <authorList>
            <person name="Okada T."/>
            <person name="Watanabe K."/>
        </authorList>
    </citation>
    <scope>NUCLEOTIDE SEQUENCE [LARGE SCALE GENOMIC DNA]</scope>
</reference>
<sequence length="114" mass="13156">MSGAHLWDTIVGMPLQPPPHIKLASWPKKLRKRDKIKVLKKGKIEKFKKWMIAHCGGETNRPEDKEVPNNLDSKLLRYVSEASDHVSAIEETEDSFVERRRERVARRGRGVTSK</sequence>
<proteinExistence type="predicted"/>
<protein>
    <submittedName>
        <fullName evidence="1">Uncharacterized protein</fullName>
    </submittedName>
</protein>
<keyword evidence="2" id="KW-1185">Reference proteome</keyword>
<evidence type="ECO:0000313" key="2">
    <source>
        <dbReference type="Proteomes" id="UP001454036"/>
    </source>
</evidence>
<dbReference type="EMBL" id="BAABME010019228">
    <property type="protein sequence ID" value="GAA0156503.1"/>
    <property type="molecule type" value="Genomic_DNA"/>
</dbReference>
<name>A0AAV3PYZ2_LITER</name>
<accession>A0AAV3PYZ2</accession>
<comment type="caution">
    <text evidence="1">The sequence shown here is derived from an EMBL/GenBank/DDBJ whole genome shotgun (WGS) entry which is preliminary data.</text>
</comment>
<organism evidence="1 2">
    <name type="scientific">Lithospermum erythrorhizon</name>
    <name type="common">Purple gromwell</name>
    <name type="synonym">Lithospermum officinale var. erythrorhizon</name>
    <dbReference type="NCBI Taxonomy" id="34254"/>
    <lineage>
        <taxon>Eukaryota</taxon>
        <taxon>Viridiplantae</taxon>
        <taxon>Streptophyta</taxon>
        <taxon>Embryophyta</taxon>
        <taxon>Tracheophyta</taxon>
        <taxon>Spermatophyta</taxon>
        <taxon>Magnoliopsida</taxon>
        <taxon>eudicotyledons</taxon>
        <taxon>Gunneridae</taxon>
        <taxon>Pentapetalae</taxon>
        <taxon>asterids</taxon>
        <taxon>lamiids</taxon>
        <taxon>Boraginales</taxon>
        <taxon>Boraginaceae</taxon>
        <taxon>Boraginoideae</taxon>
        <taxon>Lithospermeae</taxon>
        <taxon>Lithospermum</taxon>
    </lineage>
</organism>
<dbReference type="Proteomes" id="UP001454036">
    <property type="component" value="Unassembled WGS sequence"/>
</dbReference>